<dbReference type="Pfam" id="PF00096">
    <property type="entry name" value="zf-C2H2"/>
    <property type="match status" value="6"/>
</dbReference>
<evidence type="ECO:0000259" key="10">
    <source>
        <dbReference type="PROSITE" id="PS50157"/>
    </source>
</evidence>
<evidence type="ECO:0000256" key="3">
    <source>
        <dbReference type="ARBA" id="ARBA00022737"/>
    </source>
</evidence>
<evidence type="ECO:0000256" key="9">
    <source>
        <dbReference type="SAM" id="MobiDB-lite"/>
    </source>
</evidence>
<feature type="domain" description="C2H2-type" evidence="10">
    <location>
        <begin position="940"/>
        <end position="967"/>
    </location>
</feature>
<comment type="subcellular location">
    <subcellularLocation>
        <location evidence="1">Nucleus</location>
    </subcellularLocation>
</comment>
<dbReference type="PANTHER" id="PTHR16515:SF49">
    <property type="entry name" value="GASTRULA ZINC FINGER PROTEIN XLCGF49.1-LIKE-RELATED"/>
    <property type="match status" value="1"/>
</dbReference>
<evidence type="ECO:0000256" key="4">
    <source>
        <dbReference type="ARBA" id="ARBA00022771"/>
    </source>
</evidence>
<dbReference type="SMART" id="SM00355">
    <property type="entry name" value="ZnF_C2H2"/>
    <property type="match status" value="19"/>
</dbReference>
<dbReference type="FunFam" id="3.30.160.60:FF:000100">
    <property type="entry name" value="Zinc finger 45-like"/>
    <property type="match status" value="1"/>
</dbReference>
<dbReference type="FunFam" id="3.30.160.60:FF:000624">
    <property type="entry name" value="zinc finger protein 697"/>
    <property type="match status" value="1"/>
</dbReference>
<dbReference type="Pfam" id="PF13912">
    <property type="entry name" value="zf-C2H2_6"/>
    <property type="match status" value="2"/>
</dbReference>
<dbReference type="EMBL" id="JAHXZJ010000001">
    <property type="protein sequence ID" value="KAH0566639.1"/>
    <property type="molecule type" value="Genomic_DNA"/>
</dbReference>
<gene>
    <name evidence="11" type="ORF">KQX54_002772</name>
</gene>
<sequence length="1147" mass="132932">MITRSQTRGSTFKMKKKNYFCDKCNITFPLESMLNRHKVYHNINQRLNKMVLRKVSSKKSNNKKEFNCRLCQFNCNLQEELITHREREHCSKADEDDIIDELDTSGGEFKIVTEEELIAELKGFSSPEENAEVVYEFLGEETQPEFQLEPQQQEEIINEETLDQNSNLSEEETINEEALDEELLSEKEISEILGELQCDICGFKCTNKNTMYSHKRRHRIMANENLILSCDKCDYKAVKKSSLLNHIFKKHTSKSSVPEVLSCSLCEYKNKNKYELKIHIARRHTQDYKFTCEFCGKKFKVKGDLTNHIRFSHKEHPVICDVCGKTCLNSNSLYVHQKFAHYKAQFECHICKRRMVTQQNLNEHMVRQHEKREKAVCEECGKTFSRNSRLKIHMRIHTGDRPYVCQICGKTFIRRTALKQHLLIHTGVKPYVCDICGKAFTQKPGYLNKSGRTGASGDPRGFFIFDKESVVMRKWQILEFDGKPYYAFVPEDEEPVNIDNIPSSEDQPEFELEPPNHTPEINFLHQDEPEADPELAEEHIIKDFNLPVQCKTEVLHQEEENEHMSVENDASFYDYQYDDTSIMNDSEETEMKPILMNNICGTEGKEATRGDLYECKIEGSIVTIEKLAENVVSVDNSTKNDDNDDEDDDNNHDNDTQYDHDNNNDSYEGYNYEENDTCELEDQEEQIQEVEEFVESEEIEEIETDQQIGSQSEFIEEEEVEEVEGIEENEGEIEVEYEGENEGEEVELEEDIEVDAEGNIISENITEEEQAQEVPQYIEFDSIDSQVIEYATENEEDVDDVGVEKIQEAPQATVVPVGVATKNHRQTRYRPILPKSMPTFRCTLCSETFPSKIAFRKHVAWTHKKKVCIQEDGAYVCAVCDYRTLKKNLFAAHLERKHETWPKKGSSNVDFPCVVCGFKCRSKHSLQSHFIRKHTDTFEHQCKFCPKQFKVKGDLTNHVRFHHKEKPVNCTVCGKLCQNSGSLYVHQKWAHFKPKFECKICKRRMVTQENLEQHMLTQHEKREKIVCAECGKTFTKKDSFKRHMAVHTGSKPHNCPICNKAFARQSQLRQHVLIHTGKRPFVCDICGKAFTQKPGLICHRKTHPGSHPPLPAMPIADIVKEFTEGYLRGNGAHANDINEDEVEAISD</sequence>
<dbReference type="PROSITE" id="PS00028">
    <property type="entry name" value="ZINC_FINGER_C2H2_1"/>
    <property type="match status" value="13"/>
</dbReference>
<evidence type="ECO:0000256" key="2">
    <source>
        <dbReference type="ARBA" id="ARBA00022723"/>
    </source>
</evidence>
<evidence type="ECO:0000256" key="8">
    <source>
        <dbReference type="PROSITE-ProRule" id="PRU00042"/>
    </source>
</evidence>
<feature type="domain" description="C2H2-type" evidence="10">
    <location>
        <begin position="968"/>
        <end position="996"/>
    </location>
</feature>
<dbReference type="InterPro" id="IPR036236">
    <property type="entry name" value="Znf_C2H2_sf"/>
</dbReference>
<evidence type="ECO:0000256" key="6">
    <source>
        <dbReference type="ARBA" id="ARBA00023125"/>
    </source>
</evidence>
<organism evidence="11 12">
    <name type="scientific">Cotesia glomerata</name>
    <name type="common">Lepidopteran parasitic wasp</name>
    <name type="synonym">Apanteles glomeratus</name>
    <dbReference type="NCBI Taxonomy" id="32391"/>
    <lineage>
        <taxon>Eukaryota</taxon>
        <taxon>Metazoa</taxon>
        <taxon>Ecdysozoa</taxon>
        <taxon>Arthropoda</taxon>
        <taxon>Hexapoda</taxon>
        <taxon>Insecta</taxon>
        <taxon>Pterygota</taxon>
        <taxon>Neoptera</taxon>
        <taxon>Endopterygota</taxon>
        <taxon>Hymenoptera</taxon>
        <taxon>Apocrita</taxon>
        <taxon>Ichneumonoidea</taxon>
        <taxon>Braconidae</taxon>
        <taxon>Microgastrinae</taxon>
        <taxon>Cotesia</taxon>
    </lineage>
</organism>
<evidence type="ECO:0000256" key="7">
    <source>
        <dbReference type="ARBA" id="ARBA00023242"/>
    </source>
</evidence>
<dbReference type="PROSITE" id="PS50157">
    <property type="entry name" value="ZINC_FINGER_C2H2_2"/>
    <property type="match status" value="13"/>
</dbReference>
<evidence type="ECO:0000313" key="11">
    <source>
        <dbReference type="EMBL" id="KAH0566639.1"/>
    </source>
</evidence>
<dbReference type="InterPro" id="IPR013087">
    <property type="entry name" value="Znf_C2H2_type"/>
</dbReference>
<dbReference type="AlphaFoldDB" id="A0AAV7J3L7"/>
<keyword evidence="3" id="KW-0677">Repeat</keyword>
<dbReference type="PANTHER" id="PTHR16515">
    <property type="entry name" value="PR DOMAIN ZINC FINGER PROTEIN"/>
    <property type="match status" value="1"/>
</dbReference>
<keyword evidence="5" id="KW-0862">Zinc</keyword>
<dbReference type="Proteomes" id="UP000826195">
    <property type="component" value="Unassembled WGS sequence"/>
</dbReference>
<protein>
    <recommendedName>
        <fullName evidence="10">C2H2-type domain-containing protein</fullName>
    </recommendedName>
</protein>
<feature type="domain" description="C2H2-type" evidence="10">
    <location>
        <begin position="1081"/>
        <end position="1108"/>
    </location>
</feature>
<name>A0AAV7J3L7_COTGL</name>
<evidence type="ECO:0000256" key="5">
    <source>
        <dbReference type="ARBA" id="ARBA00022833"/>
    </source>
</evidence>
<dbReference type="GO" id="GO:0005634">
    <property type="term" value="C:nucleus"/>
    <property type="evidence" value="ECO:0007669"/>
    <property type="project" value="UniProtKB-SubCell"/>
</dbReference>
<feature type="domain" description="C2H2-type" evidence="10">
    <location>
        <begin position="1053"/>
        <end position="1080"/>
    </location>
</feature>
<accession>A0AAV7J3L7</accession>
<dbReference type="GO" id="GO:0030674">
    <property type="term" value="F:protein-macromolecule adaptor activity"/>
    <property type="evidence" value="ECO:0007669"/>
    <property type="project" value="UniProtKB-ARBA"/>
</dbReference>
<evidence type="ECO:0000256" key="1">
    <source>
        <dbReference type="ARBA" id="ARBA00004123"/>
    </source>
</evidence>
<proteinExistence type="predicted"/>
<feature type="domain" description="C2H2-type" evidence="10">
    <location>
        <begin position="346"/>
        <end position="374"/>
    </location>
</feature>
<keyword evidence="4 8" id="KW-0863">Zinc-finger</keyword>
<dbReference type="GO" id="GO:0003677">
    <property type="term" value="F:DNA binding"/>
    <property type="evidence" value="ECO:0007669"/>
    <property type="project" value="UniProtKB-KW"/>
</dbReference>
<keyword evidence="12" id="KW-1185">Reference proteome</keyword>
<feature type="domain" description="C2H2-type" evidence="10">
    <location>
        <begin position="375"/>
        <end position="402"/>
    </location>
</feature>
<feature type="domain" description="C2H2-type" evidence="10">
    <location>
        <begin position="1025"/>
        <end position="1052"/>
    </location>
</feature>
<keyword evidence="2" id="KW-0479">Metal-binding</keyword>
<comment type="caution">
    <text evidence="11">The sequence shown here is derived from an EMBL/GenBank/DDBJ whole genome shotgun (WGS) entry which is preliminary data.</text>
</comment>
<feature type="region of interest" description="Disordered" evidence="9">
    <location>
        <begin position="635"/>
        <end position="671"/>
    </location>
</feature>
<keyword evidence="6" id="KW-0238">DNA-binding</keyword>
<reference evidence="11 12" key="1">
    <citation type="journal article" date="2021" name="J. Hered.">
        <title>A chromosome-level genome assembly of the parasitoid wasp, Cotesia glomerata (Hymenoptera: Braconidae).</title>
        <authorList>
            <person name="Pinto B.J."/>
            <person name="Weis J.J."/>
            <person name="Gamble T."/>
            <person name="Ode P.J."/>
            <person name="Paul R."/>
            <person name="Zaspel J.M."/>
        </authorList>
    </citation>
    <scope>NUCLEOTIDE SEQUENCE [LARGE SCALE GENOMIC DNA]</scope>
    <source>
        <strain evidence="11">CgM1</strain>
    </source>
</reference>
<feature type="domain" description="C2H2-type" evidence="10">
    <location>
        <begin position="318"/>
        <end position="346"/>
    </location>
</feature>
<dbReference type="SUPFAM" id="SSF57667">
    <property type="entry name" value="beta-beta-alpha zinc fingers"/>
    <property type="match status" value="7"/>
</dbReference>
<feature type="domain" description="C2H2-type" evidence="10">
    <location>
        <begin position="403"/>
        <end position="430"/>
    </location>
</feature>
<dbReference type="FunFam" id="3.30.160.60:FF:000446">
    <property type="entry name" value="Zinc finger protein"/>
    <property type="match status" value="1"/>
</dbReference>
<feature type="domain" description="C2H2-type" evidence="10">
    <location>
        <begin position="290"/>
        <end position="317"/>
    </location>
</feature>
<dbReference type="FunFam" id="3.30.160.60:FF:000688">
    <property type="entry name" value="zinc finger protein 197 isoform X1"/>
    <property type="match status" value="1"/>
</dbReference>
<evidence type="ECO:0000313" key="12">
    <source>
        <dbReference type="Proteomes" id="UP000826195"/>
    </source>
</evidence>
<feature type="domain" description="C2H2-type" evidence="10">
    <location>
        <begin position="840"/>
        <end position="863"/>
    </location>
</feature>
<dbReference type="FunFam" id="3.30.160.60:FF:001450">
    <property type="entry name" value="zinc finger protein 774"/>
    <property type="match status" value="1"/>
</dbReference>
<keyword evidence="7" id="KW-0539">Nucleus</keyword>
<dbReference type="GO" id="GO:0048598">
    <property type="term" value="P:embryonic morphogenesis"/>
    <property type="evidence" value="ECO:0007669"/>
    <property type="project" value="UniProtKB-ARBA"/>
</dbReference>
<feature type="compositionally biased region" description="Basic and acidic residues" evidence="9">
    <location>
        <begin position="651"/>
        <end position="663"/>
    </location>
</feature>
<dbReference type="FunFam" id="3.30.160.60:FF:002349">
    <property type="entry name" value="Zinc finger and BTB domain-containing 40"/>
    <property type="match status" value="1"/>
</dbReference>
<dbReference type="InterPro" id="IPR050331">
    <property type="entry name" value="Zinc_finger"/>
</dbReference>
<dbReference type="Gene3D" id="3.30.160.60">
    <property type="entry name" value="Classic Zinc Finger"/>
    <property type="match status" value="12"/>
</dbReference>
<dbReference type="GO" id="GO:0010468">
    <property type="term" value="P:regulation of gene expression"/>
    <property type="evidence" value="ECO:0007669"/>
    <property type="project" value="TreeGrafter"/>
</dbReference>
<feature type="domain" description="C2H2-type" evidence="10">
    <location>
        <begin position="19"/>
        <end position="46"/>
    </location>
</feature>
<feature type="domain" description="C2H2-type" evidence="10">
    <location>
        <begin position="996"/>
        <end position="1024"/>
    </location>
</feature>
<dbReference type="GO" id="GO:0008270">
    <property type="term" value="F:zinc ion binding"/>
    <property type="evidence" value="ECO:0007669"/>
    <property type="project" value="UniProtKB-KW"/>
</dbReference>